<dbReference type="PANTHER" id="PTHR35532">
    <property type="entry name" value="SIMILAR TO POLYHYDROXYALKANOATE DEPOLYMERASE"/>
    <property type="match status" value="1"/>
</dbReference>
<feature type="signal peptide" evidence="1">
    <location>
        <begin position="1"/>
        <end position="21"/>
    </location>
</feature>
<organism evidence="3 4">
    <name type="scientific">Thalassoglobus neptunius</name>
    <dbReference type="NCBI Taxonomy" id="1938619"/>
    <lineage>
        <taxon>Bacteria</taxon>
        <taxon>Pseudomonadati</taxon>
        <taxon>Planctomycetota</taxon>
        <taxon>Planctomycetia</taxon>
        <taxon>Planctomycetales</taxon>
        <taxon>Planctomycetaceae</taxon>
        <taxon>Thalassoglobus</taxon>
    </lineage>
</organism>
<feature type="domain" description="Carbohydrate-binding" evidence="2">
    <location>
        <begin position="57"/>
        <end position="137"/>
    </location>
</feature>
<comment type="caution">
    <text evidence="3">The sequence shown here is derived from an EMBL/GenBank/DDBJ whole genome shotgun (WGS) entry which is preliminary data.</text>
</comment>
<accession>A0A5C5WZC3</accession>
<keyword evidence="1" id="KW-0732">Signal</keyword>
<dbReference type="Pfam" id="PF06452">
    <property type="entry name" value="CBM9_1"/>
    <property type="match status" value="1"/>
</dbReference>
<proteinExistence type="predicted"/>
<evidence type="ECO:0000256" key="1">
    <source>
        <dbReference type="SAM" id="SignalP"/>
    </source>
</evidence>
<dbReference type="OrthoDB" id="226401at2"/>
<dbReference type="CDD" id="cd09620">
    <property type="entry name" value="CBM9_like_3"/>
    <property type="match status" value="1"/>
</dbReference>
<dbReference type="GO" id="GO:0016052">
    <property type="term" value="P:carbohydrate catabolic process"/>
    <property type="evidence" value="ECO:0007669"/>
    <property type="project" value="InterPro"/>
</dbReference>
<sequence length="306" mass="35159" precursor="true">MINRVCVCLLLHLSLSVFALAEETEDPLRPTNVSWPPVPEDQVKRYTALRTIDPIHVDGVLSEKTWKNVPRSPRFVDLIRGHQTVHNTQAAVTWDDQNLYVAFWVEDPFVTSKIRKRDDPVYTDNDVEVFIAFDNAYYEFEINPFATIYEGLFIWQSEYESAGFSKVSELDRSRPEVRSQAFNGVGYRNHPRGPRYAFLGWDFPGAVSAVAIDGTLNDNSDRDRGWTVELAFPWSGMKALSSGDQRSVPPENGDTWRMDFSRFNQFREAGPVRDSQGWAWSYHGCWDSHIPEVFPFITFSSESVEE</sequence>
<dbReference type="AlphaFoldDB" id="A0A5C5WZC3"/>
<keyword evidence="4" id="KW-1185">Reference proteome</keyword>
<dbReference type="InterPro" id="IPR010502">
    <property type="entry name" value="Carb-bd_dom_fam9"/>
</dbReference>
<dbReference type="GO" id="GO:0030246">
    <property type="term" value="F:carbohydrate binding"/>
    <property type="evidence" value="ECO:0007669"/>
    <property type="project" value="InterPro"/>
</dbReference>
<dbReference type="Proteomes" id="UP000317243">
    <property type="component" value="Unassembled WGS sequence"/>
</dbReference>
<evidence type="ECO:0000313" key="3">
    <source>
        <dbReference type="EMBL" id="TWT55639.1"/>
    </source>
</evidence>
<feature type="chain" id="PRO_5023112029" description="Carbohydrate-binding domain-containing protein" evidence="1">
    <location>
        <begin position="22"/>
        <end position="306"/>
    </location>
</feature>
<gene>
    <name evidence="3" type="ORF">KOR42_27660</name>
</gene>
<evidence type="ECO:0000313" key="4">
    <source>
        <dbReference type="Proteomes" id="UP000317243"/>
    </source>
</evidence>
<name>A0A5C5WZC3_9PLAN</name>
<dbReference type="PANTHER" id="PTHR35532:SF5">
    <property type="entry name" value="CARBOHYDRATE-BINDING DOMAIN-CONTAINING PROTEIN"/>
    <property type="match status" value="1"/>
</dbReference>
<protein>
    <recommendedName>
        <fullName evidence="2">Carbohydrate-binding domain-containing protein</fullName>
    </recommendedName>
</protein>
<dbReference type="EMBL" id="SIHI01000003">
    <property type="protein sequence ID" value="TWT55639.1"/>
    <property type="molecule type" value="Genomic_DNA"/>
</dbReference>
<dbReference type="Gene3D" id="2.60.40.1190">
    <property type="match status" value="1"/>
</dbReference>
<evidence type="ECO:0000259" key="2">
    <source>
        <dbReference type="Pfam" id="PF06452"/>
    </source>
</evidence>
<dbReference type="SUPFAM" id="SSF49344">
    <property type="entry name" value="CBD9-like"/>
    <property type="match status" value="1"/>
</dbReference>
<dbReference type="GO" id="GO:0004553">
    <property type="term" value="F:hydrolase activity, hydrolyzing O-glycosyl compounds"/>
    <property type="evidence" value="ECO:0007669"/>
    <property type="project" value="InterPro"/>
</dbReference>
<reference evidence="3 4" key="1">
    <citation type="submission" date="2019-02" db="EMBL/GenBank/DDBJ databases">
        <title>Deep-cultivation of Planctomycetes and their phenomic and genomic characterization uncovers novel biology.</title>
        <authorList>
            <person name="Wiegand S."/>
            <person name="Jogler M."/>
            <person name="Boedeker C."/>
            <person name="Pinto D."/>
            <person name="Vollmers J."/>
            <person name="Rivas-Marin E."/>
            <person name="Kohn T."/>
            <person name="Peeters S.H."/>
            <person name="Heuer A."/>
            <person name="Rast P."/>
            <person name="Oberbeckmann S."/>
            <person name="Bunk B."/>
            <person name="Jeske O."/>
            <person name="Meyerdierks A."/>
            <person name="Storesund J.E."/>
            <person name="Kallscheuer N."/>
            <person name="Luecker S."/>
            <person name="Lage O.M."/>
            <person name="Pohl T."/>
            <person name="Merkel B.J."/>
            <person name="Hornburger P."/>
            <person name="Mueller R.-W."/>
            <person name="Bruemmer F."/>
            <person name="Labrenz M."/>
            <person name="Spormann A.M."/>
            <person name="Op Den Camp H."/>
            <person name="Overmann J."/>
            <person name="Amann R."/>
            <person name="Jetten M.S.M."/>
            <person name="Mascher T."/>
            <person name="Medema M.H."/>
            <person name="Devos D.P."/>
            <person name="Kaster A.-K."/>
            <person name="Ovreas L."/>
            <person name="Rohde M."/>
            <person name="Galperin M.Y."/>
            <person name="Jogler C."/>
        </authorList>
    </citation>
    <scope>NUCLEOTIDE SEQUENCE [LARGE SCALE GENOMIC DNA]</scope>
    <source>
        <strain evidence="3 4">KOR42</strain>
    </source>
</reference>
<dbReference type="RefSeq" id="WP_146510283.1">
    <property type="nucleotide sequence ID" value="NZ_SIHI01000003.1"/>
</dbReference>